<dbReference type="Proteomes" id="UP001652625">
    <property type="component" value="Chromosome 13"/>
</dbReference>
<dbReference type="PROSITE" id="PS50004">
    <property type="entry name" value="C2"/>
    <property type="match status" value="2"/>
</dbReference>
<dbReference type="Gene3D" id="2.60.40.150">
    <property type="entry name" value="C2 domain"/>
    <property type="match status" value="2"/>
</dbReference>
<dbReference type="InterPro" id="IPR000008">
    <property type="entry name" value="C2_dom"/>
</dbReference>
<keyword evidence="1" id="KW-0812">Transmembrane</keyword>
<organism evidence="3 4">
    <name type="scientific">Hydra vulgaris</name>
    <name type="common">Hydra</name>
    <name type="synonym">Hydra attenuata</name>
    <dbReference type="NCBI Taxonomy" id="6087"/>
    <lineage>
        <taxon>Eukaryota</taxon>
        <taxon>Metazoa</taxon>
        <taxon>Cnidaria</taxon>
        <taxon>Hydrozoa</taxon>
        <taxon>Hydroidolina</taxon>
        <taxon>Anthoathecata</taxon>
        <taxon>Aplanulata</taxon>
        <taxon>Hydridae</taxon>
        <taxon>Hydra</taxon>
    </lineage>
</organism>
<dbReference type="SMART" id="SM00239">
    <property type="entry name" value="C2"/>
    <property type="match status" value="2"/>
</dbReference>
<dbReference type="CDD" id="cd00276">
    <property type="entry name" value="C2B_Synaptotagmin"/>
    <property type="match status" value="1"/>
</dbReference>
<keyword evidence="1" id="KW-0472">Membrane</keyword>
<protein>
    <submittedName>
        <fullName evidence="4">Synaptotagmin-4 isoform X2</fullName>
    </submittedName>
</protein>
<dbReference type="GeneID" id="101237243"/>
<evidence type="ECO:0000313" key="4">
    <source>
        <dbReference type="RefSeq" id="XP_065671073.1"/>
    </source>
</evidence>
<proteinExistence type="predicted"/>
<keyword evidence="1" id="KW-1133">Transmembrane helix</keyword>
<accession>A0ABM4D9Q8</accession>
<evidence type="ECO:0000313" key="3">
    <source>
        <dbReference type="Proteomes" id="UP001652625"/>
    </source>
</evidence>
<feature type="domain" description="C2" evidence="2">
    <location>
        <begin position="236"/>
        <end position="356"/>
    </location>
</feature>
<dbReference type="InterPro" id="IPR035892">
    <property type="entry name" value="C2_domain_sf"/>
</dbReference>
<evidence type="ECO:0000256" key="1">
    <source>
        <dbReference type="SAM" id="Phobius"/>
    </source>
</evidence>
<dbReference type="PANTHER" id="PTHR10024">
    <property type="entry name" value="SYNAPTOTAGMIN"/>
    <property type="match status" value="1"/>
</dbReference>
<reference evidence="4" key="1">
    <citation type="submission" date="2025-08" db="UniProtKB">
        <authorList>
            <consortium name="RefSeq"/>
        </authorList>
    </citation>
    <scope>IDENTIFICATION</scope>
</reference>
<sequence length="507" mass="57567">MDVNTGKTSLITLILAGTFLCVILFFAVFALCKYLRNKNREKKPNDHPKVIVKNPCKFSIKKVKTQLPVKDGDRTKYPSPSIFVNEWIHTFGRRNSPTIVVSDEYYPKNSERSDSISHEAPLVVKERSSSQIELKQRKISNGALEQLAKQGKQVCNSDLRSRSELFSEDDSSSWEIDSLNNEYNSADSLVSDSDQSCSSYSSTGVIECNKKHLHGIKRKIASNRKNNQIHLLKRKKIGTITIKAKFLSSSNTLEVWISRVVYFNNKKPNSCLNFFVLLSIMPKKMQVQTSKCIKGSNEFNFNEQFCFHDITKLNRCNLQIKLIKHNKMKKFHKKIIGEAQIPITDLSYASEESNISCDLFWHFTTKASLGSINISLCHQATISKLDVIIVQAKSLPKFSNPYVTVSLFREESIDMKNTSKKYNSSNPIFNESIEFDISTDISNPLSVFTLVVSVNDSSFLGKNCVIGHVIFSLLSPQKSAVTHWQLVQDSPHQPHSEWHTLIDPNEI</sequence>
<gene>
    <name evidence="4" type="primary">LOC101237243</name>
</gene>
<name>A0ABM4D9Q8_HYDVU</name>
<dbReference type="SUPFAM" id="SSF49562">
    <property type="entry name" value="C2 domain (Calcium/lipid-binding domain, CaLB)"/>
    <property type="match status" value="2"/>
</dbReference>
<feature type="transmembrane region" description="Helical" evidence="1">
    <location>
        <begin position="12"/>
        <end position="35"/>
    </location>
</feature>
<dbReference type="CDD" id="cd00030">
    <property type="entry name" value="C2"/>
    <property type="match status" value="1"/>
</dbReference>
<evidence type="ECO:0000259" key="2">
    <source>
        <dbReference type="PROSITE" id="PS50004"/>
    </source>
</evidence>
<keyword evidence="3" id="KW-1185">Reference proteome</keyword>
<dbReference type="Pfam" id="PF00168">
    <property type="entry name" value="C2"/>
    <property type="match status" value="2"/>
</dbReference>
<feature type="domain" description="C2" evidence="2">
    <location>
        <begin position="368"/>
        <end position="499"/>
    </location>
</feature>
<dbReference type="RefSeq" id="XP_065671073.1">
    <property type="nucleotide sequence ID" value="XM_065815001.1"/>
</dbReference>